<dbReference type="InterPro" id="IPR008978">
    <property type="entry name" value="HSP20-like_chaperone"/>
</dbReference>
<dbReference type="AlphaFoldDB" id="A0CG04"/>
<keyword evidence="3" id="KW-1185">Reference proteome</keyword>
<reference evidence="2 3" key="1">
    <citation type="journal article" date="2006" name="Nature">
        <title>Global trends of whole-genome duplications revealed by the ciliate Paramecium tetraurelia.</title>
        <authorList>
            <consortium name="Genoscope"/>
            <person name="Aury J.-M."/>
            <person name="Jaillon O."/>
            <person name="Duret L."/>
            <person name="Noel B."/>
            <person name="Jubin C."/>
            <person name="Porcel B.M."/>
            <person name="Segurens B."/>
            <person name="Daubin V."/>
            <person name="Anthouard V."/>
            <person name="Aiach N."/>
            <person name="Arnaiz O."/>
            <person name="Billaut A."/>
            <person name="Beisson J."/>
            <person name="Blanc I."/>
            <person name="Bouhouche K."/>
            <person name="Camara F."/>
            <person name="Duharcourt S."/>
            <person name="Guigo R."/>
            <person name="Gogendeau D."/>
            <person name="Katinka M."/>
            <person name="Keller A.-M."/>
            <person name="Kissmehl R."/>
            <person name="Klotz C."/>
            <person name="Koll F."/>
            <person name="Le Moue A."/>
            <person name="Lepere C."/>
            <person name="Malinsky S."/>
            <person name="Nowacki M."/>
            <person name="Nowak J.K."/>
            <person name="Plattner H."/>
            <person name="Poulain J."/>
            <person name="Ruiz F."/>
            <person name="Serrano V."/>
            <person name="Zagulski M."/>
            <person name="Dessen P."/>
            <person name="Betermier M."/>
            <person name="Weissenbach J."/>
            <person name="Scarpelli C."/>
            <person name="Schachter V."/>
            <person name="Sperling L."/>
            <person name="Meyer E."/>
            <person name="Cohen J."/>
            <person name="Wincker P."/>
        </authorList>
    </citation>
    <scope>NUCLEOTIDE SEQUENCE [LARGE SCALE GENOMIC DNA]</scope>
    <source>
        <strain evidence="2 3">Stock d4-2</strain>
    </source>
</reference>
<dbReference type="FunFam" id="2.60.40.790:FF:000037">
    <property type="entry name" value="NudC domain-containing protein 2"/>
    <property type="match status" value="1"/>
</dbReference>
<dbReference type="PANTHER" id="PTHR12356">
    <property type="entry name" value="NUCLEAR MOVEMENT PROTEIN NUDC"/>
    <property type="match status" value="1"/>
</dbReference>
<evidence type="ECO:0000259" key="1">
    <source>
        <dbReference type="PROSITE" id="PS51203"/>
    </source>
</evidence>
<evidence type="ECO:0000313" key="2">
    <source>
        <dbReference type="EMBL" id="CAK69721.1"/>
    </source>
</evidence>
<dbReference type="GO" id="GO:0006457">
    <property type="term" value="P:protein folding"/>
    <property type="evidence" value="ECO:0000318"/>
    <property type="project" value="GO_Central"/>
</dbReference>
<dbReference type="eggNOG" id="KOG2265">
    <property type="taxonomic scope" value="Eukaryota"/>
</dbReference>
<dbReference type="PANTHER" id="PTHR12356:SF18">
    <property type="entry name" value="NUDC DOMAIN-CONTAINING PROTEIN 2"/>
    <property type="match status" value="1"/>
</dbReference>
<name>A0CG04_PARTE</name>
<dbReference type="InParanoid" id="A0CG04"/>
<dbReference type="EMBL" id="CT868072">
    <property type="protein sequence ID" value="CAK69721.1"/>
    <property type="molecule type" value="Genomic_DNA"/>
</dbReference>
<dbReference type="GO" id="GO:0005737">
    <property type="term" value="C:cytoplasm"/>
    <property type="evidence" value="ECO:0000318"/>
    <property type="project" value="GO_Central"/>
</dbReference>
<sequence>MIYYQFEIVNTPFKQSLFYFFQIYKSKGKIKFQYQGRTICEWDQTLDDINIYIEPPKAVLKKGADAKLDVQIKADHLRIGIKGNPPFINEPLVKQCDSSESYCLVEEEELHIILQKAYKGDLWASVFVGHGKVDALTEQELQKKMLLERSLGGTPWVRLFWSVDEWDSA</sequence>
<dbReference type="STRING" id="5888.A0CG04"/>
<evidence type="ECO:0000313" key="3">
    <source>
        <dbReference type="Proteomes" id="UP000000600"/>
    </source>
</evidence>
<organism evidence="2 3">
    <name type="scientific">Paramecium tetraurelia</name>
    <dbReference type="NCBI Taxonomy" id="5888"/>
    <lineage>
        <taxon>Eukaryota</taxon>
        <taxon>Sar</taxon>
        <taxon>Alveolata</taxon>
        <taxon>Ciliophora</taxon>
        <taxon>Intramacronucleata</taxon>
        <taxon>Oligohymenophorea</taxon>
        <taxon>Peniculida</taxon>
        <taxon>Parameciidae</taxon>
        <taxon>Paramecium</taxon>
    </lineage>
</organism>
<dbReference type="InterPro" id="IPR007052">
    <property type="entry name" value="CS_dom"/>
</dbReference>
<dbReference type="GeneID" id="5022903"/>
<dbReference type="Proteomes" id="UP000000600">
    <property type="component" value="Unassembled WGS sequence"/>
</dbReference>
<dbReference type="OrthoDB" id="515366at2759"/>
<dbReference type="FunCoup" id="A0CG04">
    <property type="interactions" value="1061"/>
</dbReference>
<dbReference type="Pfam" id="PF04969">
    <property type="entry name" value="CS"/>
    <property type="match status" value="1"/>
</dbReference>
<dbReference type="SUPFAM" id="SSF49764">
    <property type="entry name" value="HSP20-like chaperones"/>
    <property type="match status" value="1"/>
</dbReference>
<dbReference type="HOGENOM" id="CLU_1581545_0_0_1"/>
<accession>A0CG04</accession>
<dbReference type="Gene3D" id="2.60.40.790">
    <property type="match status" value="1"/>
</dbReference>
<dbReference type="RefSeq" id="XP_001437118.1">
    <property type="nucleotide sequence ID" value="XM_001437081.1"/>
</dbReference>
<dbReference type="InterPro" id="IPR037898">
    <property type="entry name" value="NudC_fam"/>
</dbReference>
<dbReference type="KEGG" id="ptm:GSPATT00038164001"/>
<feature type="domain" description="CS" evidence="1">
    <location>
        <begin position="35"/>
        <end position="127"/>
    </location>
</feature>
<proteinExistence type="predicted"/>
<dbReference type="PROSITE" id="PS51203">
    <property type="entry name" value="CS"/>
    <property type="match status" value="1"/>
</dbReference>
<dbReference type="GO" id="GO:0051082">
    <property type="term" value="F:unfolded protein binding"/>
    <property type="evidence" value="ECO:0000318"/>
    <property type="project" value="GO_Central"/>
</dbReference>
<dbReference type="CDD" id="cd06467">
    <property type="entry name" value="p23_NUDC_like"/>
    <property type="match status" value="1"/>
</dbReference>
<gene>
    <name evidence="2" type="ORF">GSPATT00038164001</name>
</gene>
<protein>
    <recommendedName>
        <fullName evidence="1">CS domain-containing protein</fullName>
    </recommendedName>
</protein>